<organism evidence="1 2">
    <name type="scientific">Chaetomium tenue</name>
    <dbReference type="NCBI Taxonomy" id="1854479"/>
    <lineage>
        <taxon>Eukaryota</taxon>
        <taxon>Fungi</taxon>
        <taxon>Dikarya</taxon>
        <taxon>Ascomycota</taxon>
        <taxon>Pezizomycotina</taxon>
        <taxon>Sordariomycetes</taxon>
        <taxon>Sordariomycetidae</taxon>
        <taxon>Sordariales</taxon>
        <taxon>Chaetomiaceae</taxon>
        <taxon>Chaetomium</taxon>
    </lineage>
</organism>
<accession>A0ACB7PR13</accession>
<sequence>MLGEPQGLRPGICVRANFFMTLAKGEGNKESRYTCLVVWLQGLEATVKEGDMQEKRGPEGYWRKMDAFGGLCPLAVAVAERGREGEDEEIWCDWCDWCESSLDLPPWADGGQERHGNIGEYQSFFLPGAGNTDVQSEEFLEGTVVVERPGWAVVCPALAARHSSPEMDQAGLPREKGTRARRWAGGRDGSSAPGAREGCRPSRLGRFDACLKPVEPETPIAAIIGCTLSALSCWMHWAVWVCLSVLNLWSRSLFTP</sequence>
<comment type="caution">
    <text evidence="1">The sequence shown here is derived from an EMBL/GenBank/DDBJ whole genome shotgun (WGS) entry which is preliminary data.</text>
</comment>
<gene>
    <name evidence="1" type="ORF">F5144DRAFT_45230</name>
</gene>
<keyword evidence="2" id="KW-1185">Reference proteome</keyword>
<dbReference type="EMBL" id="JAGIZQ010000001">
    <property type="protein sequence ID" value="KAH6650443.1"/>
    <property type="molecule type" value="Genomic_DNA"/>
</dbReference>
<dbReference type="Proteomes" id="UP000724584">
    <property type="component" value="Unassembled WGS sequence"/>
</dbReference>
<proteinExistence type="predicted"/>
<name>A0ACB7PR13_9PEZI</name>
<evidence type="ECO:0000313" key="2">
    <source>
        <dbReference type="Proteomes" id="UP000724584"/>
    </source>
</evidence>
<reference evidence="1 2" key="1">
    <citation type="journal article" date="2021" name="Nat. Commun.">
        <title>Genetic determinants of endophytism in the Arabidopsis root mycobiome.</title>
        <authorList>
            <person name="Mesny F."/>
            <person name="Miyauchi S."/>
            <person name="Thiergart T."/>
            <person name="Pickel B."/>
            <person name="Atanasova L."/>
            <person name="Karlsson M."/>
            <person name="Huettel B."/>
            <person name="Barry K.W."/>
            <person name="Haridas S."/>
            <person name="Chen C."/>
            <person name="Bauer D."/>
            <person name="Andreopoulos W."/>
            <person name="Pangilinan J."/>
            <person name="LaButti K."/>
            <person name="Riley R."/>
            <person name="Lipzen A."/>
            <person name="Clum A."/>
            <person name="Drula E."/>
            <person name="Henrissat B."/>
            <person name="Kohler A."/>
            <person name="Grigoriev I.V."/>
            <person name="Martin F.M."/>
            <person name="Hacquard S."/>
        </authorList>
    </citation>
    <scope>NUCLEOTIDE SEQUENCE [LARGE SCALE GENOMIC DNA]</scope>
    <source>
        <strain evidence="1 2">MPI-SDFR-AT-0079</strain>
    </source>
</reference>
<protein>
    <submittedName>
        <fullName evidence="1">Uncharacterized protein</fullName>
    </submittedName>
</protein>
<evidence type="ECO:0000313" key="1">
    <source>
        <dbReference type="EMBL" id="KAH6650443.1"/>
    </source>
</evidence>